<dbReference type="PANTHER" id="PTHR33823:SF4">
    <property type="entry name" value="GENERAL STRESS PROTEIN 16O"/>
    <property type="match status" value="1"/>
</dbReference>
<proteinExistence type="predicted"/>
<keyword evidence="2" id="KW-0863">Zinc-finger</keyword>
<evidence type="ECO:0000256" key="2">
    <source>
        <dbReference type="ARBA" id="ARBA00022771"/>
    </source>
</evidence>
<evidence type="ECO:0000256" key="3">
    <source>
        <dbReference type="ARBA" id="ARBA00022833"/>
    </source>
</evidence>
<keyword evidence="3" id="KW-0862">Zinc</keyword>
<dbReference type="InterPro" id="IPR000962">
    <property type="entry name" value="Znf_DskA_TraR"/>
</dbReference>
<dbReference type="SUPFAM" id="SSF109635">
    <property type="entry name" value="DnaK suppressor protein DksA, alpha-hairpin domain"/>
    <property type="match status" value="1"/>
</dbReference>
<dbReference type="PROSITE" id="PS01102">
    <property type="entry name" value="ZF_DKSA_1"/>
    <property type="match status" value="1"/>
</dbReference>
<feature type="compositionally biased region" description="Basic and acidic residues" evidence="5">
    <location>
        <begin position="246"/>
        <end position="260"/>
    </location>
</feature>
<feature type="region of interest" description="Disordered" evidence="5">
    <location>
        <begin position="340"/>
        <end position="375"/>
    </location>
</feature>
<feature type="compositionally biased region" description="Basic residues" evidence="5">
    <location>
        <begin position="1"/>
        <end position="17"/>
    </location>
</feature>
<dbReference type="Proteomes" id="UP000315648">
    <property type="component" value="Unassembled WGS sequence"/>
</dbReference>
<accession>A0A556QMI9</accession>
<dbReference type="EMBL" id="VMBG01000001">
    <property type="protein sequence ID" value="TSJ77843.1"/>
    <property type="molecule type" value="Genomic_DNA"/>
</dbReference>
<feature type="zinc finger region" description="dksA C4-type" evidence="4">
    <location>
        <begin position="312"/>
        <end position="336"/>
    </location>
</feature>
<organism evidence="7 8">
    <name type="scientific">Rariglobus hedericola</name>
    <dbReference type="NCBI Taxonomy" id="2597822"/>
    <lineage>
        <taxon>Bacteria</taxon>
        <taxon>Pseudomonadati</taxon>
        <taxon>Verrucomicrobiota</taxon>
        <taxon>Opitutia</taxon>
        <taxon>Opitutales</taxon>
        <taxon>Opitutaceae</taxon>
        <taxon>Rariglobus</taxon>
    </lineage>
</organism>
<feature type="domain" description="Zinc finger DksA/TraR C4-type" evidence="6">
    <location>
        <begin position="307"/>
        <end position="342"/>
    </location>
</feature>
<feature type="compositionally biased region" description="Basic and acidic residues" evidence="5">
    <location>
        <begin position="124"/>
        <end position="139"/>
    </location>
</feature>
<comment type="caution">
    <text evidence="7">The sequence shown here is derived from an EMBL/GenBank/DDBJ whole genome shotgun (WGS) entry which is preliminary data.</text>
</comment>
<dbReference type="SUPFAM" id="SSF57716">
    <property type="entry name" value="Glucocorticoid receptor-like (DNA-binding domain)"/>
    <property type="match status" value="1"/>
</dbReference>
<dbReference type="AlphaFoldDB" id="A0A556QMI9"/>
<reference evidence="7 8" key="1">
    <citation type="submission" date="2019-07" db="EMBL/GenBank/DDBJ databases">
        <title>Description of 53C-WASEF.</title>
        <authorList>
            <person name="Pitt A."/>
            <person name="Hahn M.W."/>
        </authorList>
    </citation>
    <scope>NUCLEOTIDE SEQUENCE [LARGE SCALE GENOMIC DNA]</scope>
    <source>
        <strain evidence="7 8">53C-WASEF</strain>
    </source>
</reference>
<feature type="compositionally biased region" description="Low complexity" evidence="5">
    <location>
        <begin position="352"/>
        <end position="368"/>
    </location>
</feature>
<evidence type="ECO:0000256" key="1">
    <source>
        <dbReference type="ARBA" id="ARBA00022723"/>
    </source>
</evidence>
<evidence type="ECO:0000313" key="7">
    <source>
        <dbReference type="EMBL" id="TSJ77843.1"/>
    </source>
</evidence>
<dbReference type="Pfam" id="PF01258">
    <property type="entry name" value="zf-dskA_traR"/>
    <property type="match status" value="1"/>
</dbReference>
<keyword evidence="1" id="KW-0479">Metal-binding</keyword>
<evidence type="ECO:0000259" key="6">
    <source>
        <dbReference type="Pfam" id="PF01258"/>
    </source>
</evidence>
<name>A0A556QMI9_9BACT</name>
<dbReference type="InterPro" id="IPR020458">
    <property type="entry name" value="Znf_DskA_TraR_CS"/>
</dbReference>
<feature type="region of interest" description="Disordered" evidence="5">
    <location>
        <begin position="246"/>
        <end position="270"/>
    </location>
</feature>
<feature type="compositionally biased region" description="Low complexity" evidence="5">
    <location>
        <begin position="108"/>
        <end position="123"/>
    </location>
</feature>
<feature type="region of interest" description="Disordered" evidence="5">
    <location>
        <begin position="1"/>
        <end position="139"/>
    </location>
</feature>
<sequence>MAKKTKKPAPAPKKKSVGKPVKPAVKKSPPKPVKASKISPKKAPAKKPIAAKAVTKKPAILKKPVAKPVTKSKSSPAAKPAPKSVAPVKSDKSKAPAPSSSKVEKTPVKPAAAAPKAAVSAKSSARDSLRSRILEKSKAKEKVRPIAFSLDEIREIAKTAKVEVDTKSVAAKTTTKTTKLITASTVIAKPAQPHHIKAASLADILGFNPKKKQVPHDDSLDIPEKFLRYYKLLIELRNHLTGQIDTHSEETLKRSSKDDSGDLSSYGQHMADAGTDTFDRDFALSLVSSEQEALSEVESAIKRIKDGSYGICENTQKPIAKERLLAVPFTRYSAEAQKDIERNRMRSRSQAGLFGELGEEGGTLSAGSSGDGDDE</sequence>
<dbReference type="InterPro" id="IPR037187">
    <property type="entry name" value="DnaK_N"/>
</dbReference>
<dbReference type="GO" id="GO:0008270">
    <property type="term" value="F:zinc ion binding"/>
    <property type="evidence" value="ECO:0007669"/>
    <property type="project" value="UniProtKB-KW"/>
</dbReference>
<dbReference type="OrthoDB" id="9811543at2"/>
<evidence type="ECO:0000256" key="5">
    <source>
        <dbReference type="SAM" id="MobiDB-lite"/>
    </source>
</evidence>
<feature type="compositionally biased region" description="Low complexity" evidence="5">
    <location>
        <begin position="46"/>
        <end position="88"/>
    </location>
</feature>
<dbReference type="PANTHER" id="PTHR33823">
    <property type="entry name" value="RNA POLYMERASE-BINDING TRANSCRIPTION FACTOR DKSA-RELATED"/>
    <property type="match status" value="1"/>
</dbReference>
<evidence type="ECO:0000313" key="8">
    <source>
        <dbReference type="Proteomes" id="UP000315648"/>
    </source>
</evidence>
<dbReference type="PROSITE" id="PS51128">
    <property type="entry name" value="ZF_DKSA_2"/>
    <property type="match status" value="1"/>
</dbReference>
<evidence type="ECO:0000256" key="4">
    <source>
        <dbReference type="PROSITE-ProRule" id="PRU00510"/>
    </source>
</evidence>
<keyword evidence="8" id="KW-1185">Reference proteome</keyword>
<dbReference type="Gene3D" id="1.20.120.910">
    <property type="entry name" value="DksA, coiled-coil domain"/>
    <property type="match status" value="1"/>
</dbReference>
<gene>
    <name evidence="7" type="ORF">FPL22_00620</name>
</gene>
<protein>
    <submittedName>
        <fullName evidence="7">Transcriptional regulator</fullName>
    </submittedName>
</protein>